<gene>
    <name evidence="3" type="ORF">POM88_035249</name>
</gene>
<dbReference type="GO" id="GO:0000785">
    <property type="term" value="C:chromatin"/>
    <property type="evidence" value="ECO:0007669"/>
    <property type="project" value="TreeGrafter"/>
</dbReference>
<reference evidence="3" key="1">
    <citation type="submission" date="2023-02" db="EMBL/GenBank/DDBJ databases">
        <title>Genome of toxic invasive species Heracleum sosnowskyi carries increased number of genes despite the absence of recent whole-genome duplications.</title>
        <authorList>
            <person name="Schelkunov M."/>
            <person name="Shtratnikova V."/>
            <person name="Makarenko M."/>
            <person name="Klepikova A."/>
            <person name="Omelchenko D."/>
            <person name="Novikova G."/>
            <person name="Obukhova E."/>
            <person name="Bogdanov V."/>
            <person name="Penin A."/>
            <person name="Logacheva M."/>
        </authorList>
    </citation>
    <scope>NUCLEOTIDE SEQUENCE</scope>
    <source>
        <strain evidence="3">Hsosn_3</strain>
        <tissue evidence="3">Leaf</tissue>
    </source>
</reference>
<proteinExistence type="predicted"/>
<reference evidence="3" key="2">
    <citation type="submission" date="2023-05" db="EMBL/GenBank/DDBJ databases">
        <authorList>
            <person name="Schelkunov M.I."/>
        </authorList>
    </citation>
    <scope>NUCLEOTIDE SEQUENCE</scope>
    <source>
        <strain evidence="3">Hsosn_3</strain>
        <tissue evidence="3">Leaf</tissue>
    </source>
</reference>
<dbReference type="Pfam" id="PF02375">
    <property type="entry name" value="JmjN"/>
    <property type="match status" value="1"/>
</dbReference>
<evidence type="ECO:0000259" key="1">
    <source>
        <dbReference type="PROSITE" id="PS51183"/>
    </source>
</evidence>
<dbReference type="Proteomes" id="UP001237642">
    <property type="component" value="Unassembled WGS sequence"/>
</dbReference>
<dbReference type="SMART" id="SM00558">
    <property type="entry name" value="JmjC"/>
    <property type="match status" value="1"/>
</dbReference>
<organism evidence="3 4">
    <name type="scientific">Heracleum sosnowskyi</name>
    <dbReference type="NCBI Taxonomy" id="360622"/>
    <lineage>
        <taxon>Eukaryota</taxon>
        <taxon>Viridiplantae</taxon>
        <taxon>Streptophyta</taxon>
        <taxon>Embryophyta</taxon>
        <taxon>Tracheophyta</taxon>
        <taxon>Spermatophyta</taxon>
        <taxon>Magnoliopsida</taxon>
        <taxon>eudicotyledons</taxon>
        <taxon>Gunneridae</taxon>
        <taxon>Pentapetalae</taxon>
        <taxon>asterids</taxon>
        <taxon>campanulids</taxon>
        <taxon>Apiales</taxon>
        <taxon>Apiaceae</taxon>
        <taxon>Apioideae</taxon>
        <taxon>apioid superclade</taxon>
        <taxon>Tordylieae</taxon>
        <taxon>Tordyliinae</taxon>
        <taxon>Heracleum</taxon>
    </lineage>
</organism>
<dbReference type="SMART" id="SM00545">
    <property type="entry name" value="JmjN"/>
    <property type="match status" value="1"/>
</dbReference>
<dbReference type="Gene3D" id="2.60.120.650">
    <property type="entry name" value="Cupin"/>
    <property type="match status" value="2"/>
</dbReference>
<dbReference type="SUPFAM" id="SSF51197">
    <property type="entry name" value="Clavaminate synthase-like"/>
    <property type="match status" value="1"/>
</dbReference>
<keyword evidence="4" id="KW-1185">Reference proteome</keyword>
<feature type="domain" description="JmjN" evidence="1">
    <location>
        <begin position="41"/>
        <end position="82"/>
    </location>
</feature>
<dbReference type="Pfam" id="PF02373">
    <property type="entry name" value="JmjC"/>
    <property type="match status" value="1"/>
</dbReference>
<name>A0AAD8HKV3_9APIA</name>
<dbReference type="PANTHER" id="PTHR10694:SF105">
    <property type="entry name" value="LYSINE-SPECIFIC DEMETHYLASE JMJ14"/>
    <property type="match status" value="1"/>
</dbReference>
<accession>A0AAD8HKV3</accession>
<dbReference type="PROSITE" id="PS51184">
    <property type="entry name" value="JMJC"/>
    <property type="match status" value="1"/>
</dbReference>
<protein>
    <submittedName>
        <fullName evidence="3">Uncharacterized protein</fullName>
    </submittedName>
</protein>
<feature type="domain" description="JmjC" evidence="2">
    <location>
        <begin position="184"/>
        <end position="347"/>
    </location>
</feature>
<dbReference type="EMBL" id="JAUIZM010000008">
    <property type="protein sequence ID" value="KAK1369157.1"/>
    <property type="molecule type" value="Genomic_DNA"/>
</dbReference>
<evidence type="ECO:0000313" key="4">
    <source>
        <dbReference type="Proteomes" id="UP001237642"/>
    </source>
</evidence>
<dbReference type="GO" id="GO:0034647">
    <property type="term" value="F:histone H3K4me/H3K4me2/H3K4me3 demethylase activity"/>
    <property type="evidence" value="ECO:0007669"/>
    <property type="project" value="TreeGrafter"/>
</dbReference>
<dbReference type="InterPro" id="IPR003347">
    <property type="entry name" value="JmjC_dom"/>
</dbReference>
<dbReference type="InterPro" id="IPR003349">
    <property type="entry name" value="JmjN"/>
</dbReference>
<dbReference type="AlphaFoldDB" id="A0AAD8HKV3"/>
<dbReference type="PANTHER" id="PTHR10694">
    <property type="entry name" value="LYSINE-SPECIFIC DEMETHYLASE"/>
    <property type="match status" value="1"/>
</dbReference>
<evidence type="ECO:0000313" key="3">
    <source>
        <dbReference type="EMBL" id="KAK1369157.1"/>
    </source>
</evidence>
<dbReference type="PROSITE" id="PS51183">
    <property type="entry name" value="JMJN"/>
    <property type="match status" value="1"/>
</dbReference>
<sequence>MVVMETTISRNFRAEVDRGKNIKVSTGWSPAESCRPIIKDAPVFYPSDKEFEDTIGYIAKICPDAAGFGICRIVPPPSWKPPCPLKEKSIWENANGKFSTRIQKVNLLQNREPMRKKTGHKRKREKHPKMGKNRKCLGIDYSEINVNSPDEQKKICEPSIEDIEGVYWRIIEQPTDEVEVYYGADLETAEFGSGFPKMFYSLFDECDISGILVPWLYVGMCFSSFCWHVEDHHLYSLNYLHWGDPKIWYGIPGTHASALEAAMRKHLPDLFDEPGLLHELVTQLSPSVLKSEGVPVYQVVQHPGEFVLTFPRAYHSGFNCGFNCAEAVNVTPIDWLQHGQSAVELYKSAREAIGALWELLIMDNKNPKNMMWKSVCGMDGMLTKAVKTRVELEKKRIEHLPLHLKPQKMEDFDLTKERECFSCFYDLHMSVACCKCSSANLGLVGMNCEDSTSGISHSKINDGPACRPNGYEGKVVQGVNDSVTKIAEENKF</sequence>
<dbReference type="GO" id="GO:0010468">
    <property type="term" value="P:regulation of gene expression"/>
    <property type="evidence" value="ECO:0007669"/>
    <property type="project" value="TreeGrafter"/>
</dbReference>
<dbReference type="GO" id="GO:0005634">
    <property type="term" value="C:nucleus"/>
    <property type="evidence" value="ECO:0007669"/>
    <property type="project" value="TreeGrafter"/>
</dbReference>
<comment type="caution">
    <text evidence="3">The sequence shown here is derived from an EMBL/GenBank/DDBJ whole genome shotgun (WGS) entry which is preliminary data.</text>
</comment>
<evidence type="ECO:0000259" key="2">
    <source>
        <dbReference type="PROSITE" id="PS51184"/>
    </source>
</evidence>